<dbReference type="Proteomes" id="UP001232148">
    <property type="component" value="Unassembled WGS sequence"/>
</dbReference>
<feature type="non-terminal residue" evidence="2">
    <location>
        <position position="1"/>
    </location>
</feature>
<sequence length="278" mass="30432">NAHLWYIVYNSLIFALSASAIAFGVQGAQSPLLYSYDFGQWLLARPKLSTVIWTACGTVMAAVLVFLLNCVLHLMVRQRARVGATLSMIEGWNKCANQQPLLDLKRPWLSSFTAVNWIVALALTTAFTTLFTPTKVPVTESLVGHELDFTSAAFWKWYNTRDSKGKPVRKTPGCMLYTYNSPTGSIRFPTCPYADDTIGCISAGLAAAQESVGLQNATMRVVNSLFRGSTGGVLPLGPSGIPAFSNVSFVTWKADTHYPQFNYSLKQQGLSAQISCHE</sequence>
<evidence type="ECO:0000313" key="2">
    <source>
        <dbReference type="EMBL" id="KAK2021698.1"/>
    </source>
</evidence>
<keyword evidence="1" id="KW-0812">Transmembrane</keyword>
<dbReference type="EMBL" id="MU843085">
    <property type="protein sequence ID" value="KAK2021698.1"/>
    <property type="molecule type" value="Genomic_DNA"/>
</dbReference>
<dbReference type="AlphaFoldDB" id="A0AAD9H426"/>
<keyword evidence="1" id="KW-0472">Membrane</keyword>
<keyword evidence="3" id="KW-1185">Reference proteome</keyword>
<evidence type="ECO:0000256" key="1">
    <source>
        <dbReference type="SAM" id="Phobius"/>
    </source>
</evidence>
<keyword evidence="1" id="KW-1133">Transmembrane helix</keyword>
<evidence type="ECO:0000313" key="3">
    <source>
        <dbReference type="Proteomes" id="UP001232148"/>
    </source>
</evidence>
<feature type="transmembrane region" description="Helical" evidence="1">
    <location>
        <begin position="108"/>
        <end position="131"/>
    </location>
</feature>
<feature type="transmembrane region" description="Helical" evidence="1">
    <location>
        <begin position="51"/>
        <end position="72"/>
    </location>
</feature>
<accession>A0AAD9H426</accession>
<feature type="non-terminal residue" evidence="2">
    <location>
        <position position="278"/>
    </location>
</feature>
<reference evidence="2" key="1">
    <citation type="submission" date="2021-06" db="EMBL/GenBank/DDBJ databases">
        <title>Comparative genomics, transcriptomics and evolutionary studies reveal genomic signatures of adaptation to plant cell wall in hemibiotrophic fungi.</title>
        <authorList>
            <consortium name="DOE Joint Genome Institute"/>
            <person name="Baroncelli R."/>
            <person name="Diaz J.F."/>
            <person name="Benocci T."/>
            <person name="Peng M."/>
            <person name="Battaglia E."/>
            <person name="Haridas S."/>
            <person name="Andreopoulos W."/>
            <person name="Labutti K."/>
            <person name="Pangilinan J."/>
            <person name="Floch G.L."/>
            <person name="Makela M.R."/>
            <person name="Henrissat B."/>
            <person name="Grigoriev I.V."/>
            <person name="Crouch J.A."/>
            <person name="De Vries R.P."/>
            <person name="Sukno S.A."/>
            <person name="Thon M.R."/>
        </authorList>
    </citation>
    <scope>NUCLEOTIDE SEQUENCE</scope>
    <source>
        <strain evidence="2">MAFF235873</strain>
    </source>
</reference>
<organism evidence="2 3">
    <name type="scientific">Colletotrichum zoysiae</name>
    <dbReference type="NCBI Taxonomy" id="1216348"/>
    <lineage>
        <taxon>Eukaryota</taxon>
        <taxon>Fungi</taxon>
        <taxon>Dikarya</taxon>
        <taxon>Ascomycota</taxon>
        <taxon>Pezizomycotina</taxon>
        <taxon>Sordariomycetes</taxon>
        <taxon>Hypocreomycetidae</taxon>
        <taxon>Glomerellales</taxon>
        <taxon>Glomerellaceae</taxon>
        <taxon>Colletotrichum</taxon>
        <taxon>Colletotrichum graminicola species complex</taxon>
    </lineage>
</organism>
<gene>
    <name evidence="2" type="ORF">LX32DRAFT_491336</name>
</gene>
<name>A0AAD9H426_9PEZI</name>
<proteinExistence type="predicted"/>
<protein>
    <submittedName>
        <fullName evidence="2">Uncharacterized protein</fullName>
    </submittedName>
</protein>
<comment type="caution">
    <text evidence="2">The sequence shown here is derived from an EMBL/GenBank/DDBJ whole genome shotgun (WGS) entry which is preliminary data.</text>
</comment>